<feature type="transmembrane region" description="Helical" evidence="1">
    <location>
        <begin position="42"/>
        <end position="65"/>
    </location>
</feature>
<sequence>MTQNQLHLKKKEYYWKDHFFGLLFFFSIAIYTFIKYTPDNNAKYLCLIFMILSLIICVFIILNLLSIKNYSITEKELIEWSFLRKEKKVFALNEMESWTEKQLKGKFGNWEQMVLYFKNGEKTKILSDYFENYAELKNVLTKDITRNTEREELNTKKFEKKLAILFLIICFLFFYGAYNALQVEDIKSEDIVVFGDKTSKKIKYIQKKHSSVEIKLEQYPEFIFYISGDALKATSRTALIEDIKKGDSIFIGIDKATYRKEIIRVDSLSTSEKYFPNEYISVESVESKEFHYLELSANNFERSENKYISCFVFALFGFFFILMSIIGFTKKTE</sequence>
<keyword evidence="3" id="KW-1185">Reference proteome</keyword>
<feature type="transmembrane region" description="Helical" evidence="1">
    <location>
        <begin position="306"/>
        <end position="328"/>
    </location>
</feature>
<organism evidence="2 3">
    <name type="scientific">Flavobacterium hydrocarbonoxydans</name>
    <dbReference type="NCBI Taxonomy" id="2683249"/>
    <lineage>
        <taxon>Bacteria</taxon>
        <taxon>Pseudomonadati</taxon>
        <taxon>Bacteroidota</taxon>
        <taxon>Flavobacteriia</taxon>
        <taxon>Flavobacteriales</taxon>
        <taxon>Flavobacteriaceae</taxon>
        <taxon>Flavobacterium</taxon>
    </lineage>
</organism>
<keyword evidence="1" id="KW-0472">Membrane</keyword>
<feature type="transmembrane region" description="Helical" evidence="1">
    <location>
        <begin position="19"/>
        <end position="36"/>
    </location>
</feature>
<dbReference type="RefSeq" id="WP_160373305.1">
    <property type="nucleotide sequence ID" value="NZ_WSTB01000002.1"/>
</dbReference>
<dbReference type="Proteomes" id="UP000471501">
    <property type="component" value="Unassembled WGS sequence"/>
</dbReference>
<evidence type="ECO:0000313" key="2">
    <source>
        <dbReference type="EMBL" id="MWB93370.1"/>
    </source>
</evidence>
<accession>A0A6I4NFP0</accession>
<evidence type="ECO:0000256" key="1">
    <source>
        <dbReference type="SAM" id="Phobius"/>
    </source>
</evidence>
<name>A0A6I4NFP0_9FLAO</name>
<keyword evidence="1" id="KW-0812">Transmembrane</keyword>
<dbReference type="AlphaFoldDB" id="A0A6I4NFP0"/>
<keyword evidence="1" id="KW-1133">Transmembrane helix</keyword>
<reference evidence="2 3" key="1">
    <citation type="submission" date="2019-12" db="EMBL/GenBank/DDBJ databases">
        <authorList>
            <person name="Kim Y.S."/>
        </authorList>
    </citation>
    <scope>NUCLEOTIDE SEQUENCE [LARGE SCALE GENOMIC DNA]</scope>
    <source>
        <strain evidence="2 3">GA093</strain>
    </source>
</reference>
<protein>
    <submittedName>
        <fullName evidence="2">Uncharacterized protein</fullName>
    </submittedName>
</protein>
<comment type="caution">
    <text evidence="2">The sequence shown here is derived from an EMBL/GenBank/DDBJ whole genome shotgun (WGS) entry which is preliminary data.</text>
</comment>
<feature type="transmembrane region" description="Helical" evidence="1">
    <location>
        <begin position="162"/>
        <end position="181"/>
    </location>
</feature>
<evidence type="ECO:0000313" key="3">
    <source>
        <dbReference type="Proteomes" id="UP000471501"/>
    </source>
</evidence>
<gene>
    <name evidence="2" type="ORF">GON26_03290</name>
</gene>
<dbReference type="EMBL" id="WSTB01000002">
    <property type="protein sequence ID" value="MWB93370.1"/>
    <property type="molecule type" value="Genomic_DNA"/>
</dbReference>
<proteinExistence type="predicted"/>